<dbReference type="GO" id="GO:0003677">
    <property type="term" value="F:DNA binding"/>
    <property type="evidence" value="ECO:0007669"/>
    <property type="project" value="UniProtKB-KW"/>
</dbReference>
<dbReference type="Pfam" id="PF01381">
    <property type="entry name" value="HTH_3"/>
    <property type="match status" value="1"/>
</dbReference>
<dbReference type="Proteomes" id="UP000198711">
    <property type="component" value="Unassembled WGS sequence"/>
</dbReference>
<sequence length="97" mass="11148">MVKHKRGIKPEHPGAILKELFLDELNISVTEFANKIGVTRVTVSRLINGHQGITAEMAIRLSKAFRNTPELWLNLQRNFDLWEAEHNKVIEVEAIVY</sequence>
<comment type="caution">
    <text evidence="3">The sequence shown here is derived from an EMBL/GenBank/DDBJ whole genome shotgun (WGS) entry which is preliminary data.</text>
</comment>
<reference evidence="3 4" key="1">
    <citation type="submission" date="2016-10" db="EMBL/GenBank/DDBJ databases">
        <authorList>
            <person name="Varghese N."/>
            <person name="Submissions S."/>
        </authorList>
    </citation>
    <scope>NUCLEOTIDE SEQUENCE [LARGE SCALE GENOMIC DNA]</scope>
    <source>
        <strain evidence="3 4">DSM 25353</strain>
    </source>
</reference>
<dbReference type="CDD" id="cd00093">
    <property type="entry name" value="HTH_XRE"/>
    <property type="match status" value="1"/>
</dbReference>
<feature type="domain" description="HTH cro/C1-type" evidence="2">
    <location>
        <begin position="17"/>
        <end position="72"/>
    </location>
</feature>
<protein>
    <submittedName>
        <fullName evidence="3">Addiction module antidote protein, HigA family</fullName>
    </submittedName>
</protein>
<dbReference type="PANTHER" id="PTHR36924">
    <property type="entry name" value="ANTITOXIN HIGA-1"/>
    <property type="match status" value="1"/>
</dbReference>
<dbReference type="RefSeq" id="WP_092724435.1">
    <property type="nucleotide sequence ID" value="NZ_FNNO01000011.1"/>
</dbReference>
<dbReference type="PROSITE" id="PS50943">
    <property type="entry name" value="HTH_CROC1"/>
    <property type="match status" value="1"/>
</dbReference>
<evidence type="ECO:0000313" key="4">
    <source>
        <dbReference type="Proteomes" id="UP000198711"/>
    </source>
</evidence>
<evidence type="ECO:0000259" key="2">
    <source>
        <dbReference type="PROSITE" id="PS50943"/>
    </source>
</evidence>
<dbReference type="InterPro" id="IPR001387">
    <property type="entry name" value="Cro/C1-type_HTH"/>
</dbReference>
<dbReference type="NCBIfam" id="TIGR02607">
    <property type="entry name" value="antidote_HigA"/>
    <property type="match status" value="1"/>
</dbReference>
<evidence type="ECO:0000313" key="3">
    <source>
        <dbReference type="EMBL" id="SDX21686.1"/>
    </source>
</evidence>
<dbReference type="InterPro" id="IPR013430">
    <property type="entry name" value="Toxin_antidote_HigA"/>
</dbReference>
<name>A0A8X8IG24_9BACT</name>
<dbReference type="SMART" id="SM00530">
    <property type="entry name" value="HTH_XRE"/>
    <property type="match status" value="1"/>
</dbReference>
<proteinExistence type="predicted"/>
<organism evidence="3 4">
    <name type="scientific">Hydrobacter penzbergensis</name>
    <dbReference type="NCBI Taxonomy" id="1235997"/>
    <lineage>
        <taxon>Bacteria</taxon>
        <taxon>Pseudomonadati</taxon>
        <taxon>Bacteroidota</taxon>
        <taxon>Chitinophagia</taxon>
        <taxon>Chitinophagales</taxon>
        <taxon>Chitinophagaceae</taxon>
        <taxon>Hydrobacter</taxon>
    </lineage>
</organism>
<keyword evidence="4" id="KW-1185">Reference proteome</keyword>
<accession>A0A8X8IG24</accession>
<dbReference type="InterPro" id="IPR010982">
    <property type="entry name" value="Lambda_DNA-bd_dom_sf"/>
</dbReference>
<dbReference type="Gene3D" id="1.10.260.40">
    <property type="entry name" value="lambda repressor-like DNA-binding domains"/>
    <property type="match status" value="1"/>
</dbReference>
<dbReference type="PANTHER" id="PTHR36924:SF1">
    <property type="entry name" value="ANTITOXIN HIGA-1"/>
    <property type="match status" value="1"/>
</dbReference>
<evidence type="ECO:0000256" key="1">
    <source>
        <dbReference type="ARBA" id="ARBA00023125"/>
    </source>
</evidence>
<gene>
    <name evidence="3" type="ORF">SAMN05444410_11123</name>
</gene>
<keyword evidence="1" id="KW-0238">DNA-binding</keyword>
<dbReference type="EMBL" id="FNNO01000011">
    <property type="protein sequence ID" value="SDX21686.1"/>
    <property type="molecule type" value="Genomic_DNA"/>
</dbReference>
<dbReference type="SUPFAM" id="SSF47413">
    <property type="entry name" value="lambda repressor-like DNA-binding domains"/>
    <property type="match status" value="1"/>
</dbReference>
<dbReference type="AlphaFoldDB" id="A0A8X8IG24"/>